<reference evidence="2 3" key="1">
    <citation type="journal article" date="2018" name="BMC Genomics">
        <title>Genomic comparison of Trypanosoma conorhini and Trypanosoma rangeli to Trypanosoma cruzi strains of high and low virulence.</title>
        <authorList>
            <person name="Bradwell K.R."/>
            <person name="Koparde V.N."/>
            <person name="Matveyev A.V."/>
            <person name="Serrano M.G."/>
            <person name="Alves J.M."/>
            <person name="Parikh H."/>
            <person name="Huang B."/>
            <person name="Lee V."/>
            <person name="Espinosa-Alvarez O."/>
            <person name="Ortiz P.A."/>
            <person name="Costa-Martins A.G."/>
            <person name="Teixeira M.M."/>
            <person name="Buck G.A."/>
        </authorList>
    </citation>
    <scope>NUCLEOTIDE SEQUENCE [LARGE SCALE GENOMIC DNA]</scope>
    <source>
        <strain evidence="2 3">025E</strain>
    </source>
</reference>
<dbReference type="AlphaFoldDB" id="A0A422PB27"/>
<organism evidence="2 3">
    <name type="scientific">Trypanosoma conorhini</name>
    <dbReference type="NCBI Taxonomy" id="83891"/>
    <lineage>
        <taxon>Eukaryota</taxon>
        <taxon>Discoba</taxon>
        <taxon>Euglenozoa</taxon>
        <taxon>Kinetoplastea</taxon>
        <taxon>Metakinetoplastina</taxon>
        <taxon>Trypanosomatida</taxon>
        <taxon>Trypanosomatidae</taxon>
        <taxon>Trypanosoma</taxon>
    </lineage>
</organism>
<proteinExistence type="predicted"/>
<name>A0A422PB27_9TRYP</name>
<dbReference type="EMBL" id="MKKU01000346">
    <property type="protein sequence ID" value="RNF14892.1"/>
    <property type="molecule type" value="Genomic_DNA"/>
</dbReference>
<comment type="caution">
    <text evidence="2">The sequence shown here is derived from an EMBL/GenBank/DDBJ whole genome shotgun (WGS) entry which is preliminary data.</text>
</comment>
<dbReference type="OrthoDB" id="10589886at2759"/>
<dbReference type="RefSeq" id="XP_029227307.1">
    <property type="nucleotide sequence ID" value="XM_029372706.1"/>
</dbReference>
<evidence type="ECO:0000313" key="2">
    <source>
        <dbReference type="EMBL" id="RNF14892.1"/>
    </source>
</evidence>
<keyword evidence="3" id="KW-1185">Reference proteome</keyword>
<feature type="region of interest" description="Disordered" evidence="1">
    <location>
        <begin position="187"/>
        <end position="206"/>
    </location>
</feature>
<feature type="region of interest" description="Disordered" evidence="1">
    <location>
        <begin position="96"/>
        <end position="137"/>
    </location>
</feature>
<accession>A0A422PB27</accession>
<dbReference type="Proteomes" id="UP000284403">
    <property type="component" value="Unassembled WGS sequence"/>
</dbReference>
<protein>
    <submittedName>
        <fullName evidence="2">Uncharacterized protein</fullName>
    </submittedName>
</protein>
<sequence>MLHKWGQTESLVARQKETERVLVALMQQPTARQDGGVGCGSHAELRKTVQDRNKALQLLHTMQVEGNAVVRWMHHSMQQQLDALLRENTRLRSTLRGGGTVAHDAGSEAAARAHDDSDLAASSPATNPTWGGGDAVQTVPGSAATVAALQASLLARSSSGWRGRNSHTKLSCSISAILRCWRSSFSSGRAAHTPPHGPFFSRRRRH</sequence>
<evidence type="ECO:0000256" key="1">
    <source>
        <dbReference type="SAM" id="MobiDB-lite"/>
    </source>
</evidence>
<evidence type="ECO:0000313" key="3">
    <source>
        <dbReference type="Proteomes" id="UP000284403"/>
    </source>
</evidence>
<gene>
    <name evidence="2" type="ORF">Tco025E_05816</name>
</gene>
<dbReference type="GeneID" id="40319427"/>